<dbReference type="AlphaFoldDB" id="A0A0C9V4U0"/>
<evidence type="ECO:0000313" key="2">
    <source>
        <dbReference type="EMBL" id="KIJ32490.1"/>
    </source>
</evidence>
<keyword evidence="1" id="KW-0472">Membrane</keyword>
<dbReference type="Proteomes" id="UP000054279">
    <property type="component" value="Unassembled WGS sequence"/>
</dbReference>
<evidence type="ECO:0000256" key="1">
    <source>
        <dbReference type="SAM" id="Phobius"/>
    </source>
</evidence>
<dbReference type="EMBL" id="KN837226">
    <property type="protein sequence ID" value="KIJ32490.1"/>
    <property type="molecule type" value="Genomic_DNA"/>
</dbReference>
<organism evidence="2 3">
    <name type="scientific">Sphaerobolus stellatus (strain SS14)</name>
    <dbReference type="NCBI Taxonomy" id="990650"/>
    <lineage>
        <taxon>Eukaryota</taxon>
        <taxon>Fungi</taxon>
        <taxon>Dikarya</taxon>
        <taxon>Basidiomycota</taxon>
        <taxon>Agaricomycotina</taxon>
        <taxon>Agaricomycetes</taxon>
        <taxon>Phallomycetidae</taxon>
        <taxon>Geastrales</taxon>
        <taxon>Sphaerobolaceae</taxon>
        <taxon>Sphaerobolus</taxon>
    </lineage>
</organism>
<keyword evidence="3" id="KW-1185">Reference proteome</keyword>
<keyword evidence="1" id="KW-0812">Transmembrane</keyword>
<protein>
    <submittedName>
        <fullName evidence="2">Uncharacterized protein</fullName>
    </submittedName>
</protein>
<feature type="transmembrane region" description="Helical" evidence="1">
    <location>
        <begin position="29"/>
        <end position="49"/>
    </location>
</feature>
<accession>A0A0C9V4U0</accession>
<proteinExistence type="predicted"/>
<dbReference type="HOGENOM" id="CLU_3088800_0_0_1"/>
<keyword evidence="1" id="KW-1133">Transmembrane helix</keyword>
<sequence>MWAINKTYRNALKGSFPEGMGENIALKDIPLLVIFTLVFMSSYGAYVVYVDS</sequence>
<name>A0A0C9V4U0_SPHS4</name>
<gene>
    <name evidence="2" type="ORF">M422DRAFT_35794</name>
</gene>
<reference evidence="2 3" key="1">
    <citation type="submission" date="2014-06" db="EMBL/GenBank/DDBJ databases">
        <title>Evolutionary Origins and Diversification of the Mycorrhizal Mutualists.</title>
        <authorList>
            <consortium name="DOE Joint Genome Institute"/>
            <consortium name="Mycorrhizal Genomics Consortium"/>
            <person name="Kohler A."/>
            <person name="Kuo A."/>
            <person name="Nagy L.G."/>
            <person name="Floudas D."/>
            <person name="Copeland A."/>
            <person name="Barry K.W."/>
            <person name="Cichocki N."/>
            <person name="Veneault-Fourrey C."/>
            <person name="LaButti K."/>
            <person name="Lindquist E.A."/>
            <person name="Lipzen A."/>
            <person name="Lundell T."/>
            <person name="Morin E."/>
            <person name="Murat C."/>
            <person name="Riley R."/>
            <person name="Ohm R."/>
            <person name="Sun H."/>
            <person name="Tunlid A."/>
            <person name="Henrissat B."/>
            <person name="Grigoriev I.V."/>
            <person name="Hibbett D.S."/>
            <person name="Martin F."/>
        </authorList>
    </citation>
    <scope>NUCLEOTIDE SEQUENCE [LARGE SCALE GENOMIC DNA]</scope>
    <source>
        <strain evidence="2 3">SS14</strain>
    </source>
</reference>
<evidence type="ECO:0000313" key="3">
    <source>
        <dbReference type="Proteomes" id="UP000054279"/>
    </source>
</evidence>